<proteinExistence type="predicted"/>
<evidence type="ECO:0000313" key="3">
    <source>
        <dbReference type="EMBL" id="NJP34313.1"/>
    </source>
</evidence>
<dbReference type="Proteomes" id="UP000783871">
    <property type="component" value="Unassembled WGS sequence"/>
</dbReference>
<reference evidence="3 4" key="1">
    <citation type="submission" date="2020-03" db="EMBL/GenBank/DDBJ databases">
        <title>WGS of actinomycetes isolated from Thailand.</title>
        <authorList>
            <person name="Thawai C."/>
        </authorList>
    </citation>
    <scope>NUCLEOTIDE SEQUENCE [LARGE SCALE GENOMIC DNA]</scope>
    <source>
        <strain evidence="3 4">HSS6-12</strain>
    </source>
</reference>
<organism evidence="3 4">
    <name type="scientific">Micromonospora thermarum</name>
    <dbReference type="NCBI Taxonomy" id="2720024"/>
    <lineage>
        <taxon>Bacteria</taxon>
        <taxon>Bacillati</taxon>
        <taxon>Actinomycetota</taxon>
        <taxon>Actinomycetes</taxon>
        <taxon>Micromonosporales</taxon>
        <taxon>Micromonosporaceae</taxon>
        <taxon>Micromonospora</taxon>
    </lineage>
</organism>
<keyword evidence="4" id="KW-1185">Reference proteome</keyword>
<dbReference type="EMBL" id="JAATEO010000023">
    <property type="protein sequence ID" value="NJP34313.1"/>
    <property type="molecule type" value="Genomic_DNA"/>
</dbReference>
<gene>
    <name evidence="3" type="ORF">HCJ94_20605</name>
</gene>
<dbReference type="InterPro" id="IPR038765">
    <property type="entry name" value="Papain-like_cys_pep_sf"/>
</dbReference>
<evidence type="ECO:0000259" key="2">
    <source>
        <dbReference type="Pfam" id="PF13529"/>
    </source>
</evidence>
<evidence type="ECO:0000256" key="1">
    <source>
        <dbReference type="SAM" id="MobiDB-lite"/>
    </source>
</evidence>
<sequence>MVAVMWARTESGSATANPQQTDKLRTDVVEAIDTQRGVVANTLGTAVDTEGERHSFPGGHYVSIVGYRDGGQTLKIADPYDPEKHYWMHGEKVADWIAQRGYSS</sequence>
<dbReference type="RefSeq" id="WP_168002667.1">
    <property type="nucleotide sequence ID" value="NZ_JAATEO010000023.1"/>
</dbReference>
<feature type="region of interest" description="Disordered" evidence="1">
    <location>
        <begin position="1"/>
        <end position="20"/>
    </location>
</feature>
<accession>A0ABX0ZEB5</accession>
<evidence type="ECO:0000313" key="4">
    <source>
        <dbReference type="Proteomes" id="UP000783871"/>
    </source>
</evidence>
<protein>
    <recommendedName>
        <fullName evidence="2">Peptidase C39-like domain-containing protein</fullName>
    </recommendedName>
</protein>
<dbReference type="InterPro" id="IPR039564">
    <property type="entry name" value="Peptidase_C39-like"/>
</dbReference>
<comment type="caution">
    <text evidence="3">The sequence shown here is derived from an EMBL/GenBank/DDBJ whole genome shotgun (WGS) entry which is preliminary data.</text>
</comment>
<feature type="domain" description="Peptidase C39-like" evidence="2">
    <location>
        <begin position="19"/>
        <end position="80"/>
    </location>
</feature>
<feature type="compositionally biased region" description="Polar residues" evidence="1">
    <location>
        <begin position="10"/>
        <end position="20"/>
    </location>
</feature>
<name>A0ABX0ZEB5_9ACTN</name>
<dbReference type="Pfam" id="PF13529">
    <property type="entry name" value="Peptidase_C39_2"/>
    <property type="match status" value="1"/>
</dbReference>
<dbReference type="SUPFAM" id="SSF54001">
    <property type="entry name" value="Cysteine proteinases"/>
    <property type="match status" value="1"/>
</dbReference>